<evidence type="ECO:0000313" key="1">
    <source>
        <dbReference type="EMBL" id="ASU33581.1"/>
    </source>
</evidence>
<gene>
    <name evidence="1" type="ORF">MuYL_1685</name>
</gene>
<dbReference type="EMBL" id="CP022743">
    <property type="protein sequence ID" value="ASU33581.1"/>
    <property type="molecule type" value="Genomic_DNA"/>
</dbReference>
<reference evidence="1 2" key="1">
    <citation type="submission" date="2017-08" db="EMBL/GenBank/DDBJ databases">
        <title>Complete genome sequence of Mucilaginibacter sp. strain BJC16-A31.</title>
        <authorList>
            <consortium name="Henan University of Science and Technology"/>
            <person name="You X."/>
        </authorList>
    </citation>
    <scope>NUCLEOTIDE SEQUENCE [LARGE SCALE GENOMIC DNA]</scope>
    <source>
        <strain evidence="1 2">BJC16-A31</strain>
    </source>
</reference>
<keyword evidence="2" id="KW-1185">Reference proteome</keyword>
<organism evidence="1 2">
    <name type="scientific">Mucilaginibacter xinganensis</name>
    <dbReference type="NCBI Taxonomy" id="1234841"/>
    <lineage>
        <taxon>Bacteria</taxon>
        <taxon>Pseudomonadati</taxon>
        <taxon>Bacteroidota</taxon>
        <taxon>Sphingobacteriia</taxon>
        <taxon>Sphingobacteriales</taxon>
        <taxon>Sphingobacteriaceae</taxon>
        <taxon>Mucilaginibacter</taxon>
    </lineage>
</organism>
<protein>
    <submittedName>
        <fullName evidence="1">Uncharacterized protein</fullName>
    </submittedName>
</protein>
<proteinExistence type="predicted"/>
<sequence>MTVLNNLSFWLNSFTGVKFCKTLIHKKLIAFQLGGVIGSNNGKNKDYL</sequence>
<dbReference type="AlphaFoldDB" id="A0A223NVL1"/>
<evidence type="ECO:0000313" key="2">
    <source>
        <dbReference type="Proteomes" id="UP000215002"/>
    </source>
</evidence>
<dbReference type="KEGG" id="muc:MuYL_1685"/>
<name>A0A223NVL1_9SPHI</name>
<dbReference type="Proteomes" id="UP000215002">
    <property type="component" value="Chromosome"/>
</dbReference>
<accession>A0A223NVL1</accession>